<feature type="transmembrane region" description="Helical" evidence="5">
    <location>
        <begin position="142"/>
        <end position="165"/>
    </location>
</feature>
<dbReference type="InterPro" id="IPR036259">
    <property type="entry name" value="MFS_trans_sf"/>
</dbReference>
<evidence type="ECO:0000256" key="4">
    <source>
        <dbReference type="ARBA" id="ARBA00023136"/>
    </source>
</evidence>
<organism evidence="7 8">
    <name type="scientific">Nocardiopsis endophytica</name>
    <dbReference type="NCBI Taxonomy" id="3018445"/>
    <lineage>
        <taxon>Bacteria</taxon>
        <taxon>Bacillati</taxon>
        <taxon>Actinomycetota</taxon>
        <taxon>Actinomycetes</taxon>
        <taxon>Streptosporangiales</taxon>
        <taxon>Nocardiopsidaceae</taxon>
        <taxon>Nocardiopsis</taxon>
    </lineage>
</organism>
<accession>A0ABT4TZ31</accession>
<feature type="transmembrane region" description="Helical" evidence="5">
    <location>
        <begin position="267"/>
        <end position="287"/>
    </location>
</feature>
<feature type="domain" description="Major facilitator superfamily (MFS) profile" evidence="6">
    <location>
        <begin position="18"/>
        <end position="413"/>
    </location>
</feature>
<evidence type="ECO:0000256" key="2">
    <source>
        <dbReference type="ARBA" id="ARBA00022692"/>
    </source>
</evidence>
<keyword evidence="2 5" id="KW-0812">Transmembrane</keyword>
<feature type="transmembrane region" description="Helical" evidence="5">
    <location>
        <begin position="324"/>
        <end position="344"/>
    </location>
</feature>
<evidence type="ECO:0000256" key="1">
    <source>
        <dbReference type="ARBA" id="ARBA00004651"/>
    </source>
</evidence>
<evidence type="ECO:0000256" key="5">
    <source>
        <dbReference type="SAM" id="Phobius"/>
    </source>
</evidence>
<keyword evidence="8" id="KW-1185">Reference proteome</keyword>
<feature type="transmembrane region" description="Helical" evidence="5">
    <location>
        <begin position="229"/>
        <end position="247"/>
    </location>
</feature>
<comment type="subcellular location">
    <subcellularLocation>
        <location evidence="1">Cell membrane</location>
        <topology evidence="1">Multi-pass membrane protein</topology>
    </subcellularLocation>
</comment>
<dbReference type="Gene3D" id="1.20.1250.20">
    <property type="entry name" value="MFS general substrate transporter like domains"/>
    <property type="match status" value="1"/>
</dbReference>
<evidence type="ECO:0000313" key="8">
    <source>
        <dbReference type="Proteomes" id="UP001527866"/>
    </source>
</evidence>
<dbReference type="InterPro" id="IPR011701">
    <property type="entry name" value="MFS"/>
</dbReference>
<feature type="transmembrane region" description="Helical" evidence="5">
    <location>
        <begin position="299"/>
        <end position="318"/>
    </location>
</feature>
<evidence type="ECO:0000259" key="6">
    <source>
        <dbReference type="PROSITE" id="PS50850"/>
    </source>
</evidence>
<dbReference type="Proteomes" id="UP001527866">
    <property type="component" value="Unassembled WGS sequence"/>
</dbReference>
<evidence type="ECO:0000313" key="7">
    <source>
        <dbReference type="EMBL" id="MDA2809966.1"/>
    </source>
</evidence>
<dbReference type="SUPFAM" id="SSF103473">
    <property type="entry name" value="MFS general substrate transporter"/>
    <property type="match status" value="1"/>
</dbReference>
<name>A0ABT4TZ31_9ACTN</name>
<proteinExistence type="predicted"/>
<keyword evidence="4 5" id="KW-0472">Membrane</keyword>
<keyword evidence="3 5" id="KW-1133">Transmembrane helix</keyword>
<reference evidence="7 8" key="1">
    <citation type="submission" date="2023-01" db="EMBL/GenBank/DDBJ databases">
        <title>Draft genome sequence of Nocardiopsis sp. RSe5-2 isolated from halophytes.</title>
        <authorList>
            <person name="Duangmal K."/>
            <person name="Chantavorakit T."/>
        </authorList>
    </citation>
    <scope>NUCLEOTIDE SEQUENCE [LARGE SCALE GENOMIC DNA]</scope>
    <source>
        <strain evidence="7 8">RSe5-2</strain>
    </source>
</reference>
<dbReference type="PANTHER" id="PTHR23508:SF10">
    <property type="entry name" value="CARBOXYLIC ACID TRANSPORTER PROTEIN HOMOLOG"/>
    <property type="match status" value="1"/>
</dbReference>
<feature type="transmembrane region" description="Helical" evidence="5">
    <location>
        <begin position="391"/>
        <end position="409"/>
    </location>
</feature>
<gene>
    <name evidence="7" type="ORF">O4J56_04895</name>
</gene>
<dbReference type="EMBL" id="JAQFWQ010000008">
    <property type="protein sequence ID" value="MDA2809966.1"/>
    <property type="molecule type" value="Genomic_DNA"/>
</dbReference>
<dbReference type="PROSITE" id="PS50850">
    <property type="entry name" value="MFS"/>
    <property type="match status" value="1"/>
</dbReference>
<feature type="transmembrane region" description="Helical" evidence="5">
    <location>
        <begin position="365"/>
        <end position="385"/>
    </location>
</feature>
<sequence>MADTPTAPPPIDRRHRLLAVAAGMASLLDSAAIISVGLGLALWREAFGLDVWTVGVLGSALTLFIAAGALTGGRLADLVGRGRMFSLAILLYAAAALMVALAPSTPVLIAGVVLIGIAAGADLPTSIAVLSERAPAGAQGRLVAFTHVMWTLGVVLATSLGFAVSGAGLPGIRLIFCLLALLAVATFAFRAFYPPFRALEAEATARHTAAGVDPSTALPLAELLRNRSYAAMLALTALFYLFFTLVANTFGGYKTYFMVTVGDATQTTATAISFVTTLIGLVGTIAFTRIADTPWRSRLFAAGVAVFCACQLLIAVTGGVHLPAVVIALVLYNIAFPFVGEALYKVWTQESFPVNARATAQGVTMAAARFAAAGFALVTPALLAWSPSGLFSLLAVFALVSGLIGGAVIRRFRRTGTAAAQEVHP</sequence>
<feature type="transmembrane region" description="Helical" evidence="5">
    <location>
        <begin position="108"/>
        <end position="130"/>
    </location>
</feature>
<feature type="transmembrane region" description="Helical" evidence="5">
    <location>
        <begin position="171"/>
        <end position="193"/>
    </location>
</feature>
<evidence type="ECO:0000256" key="3">
    <source>
        <dbReference type="ARBA" id="ARBA00022989"/>
    </source>
</evidence>
<dbReference type="PANTHER" id="PTHR23508">
    <property type="entry name" value="CARBOXYLIC ACID TRANSPORTER PROTEIN HOMOLOG"/>
    <property type="match status" value="1"/>
</dbReference>
<feature type="transmembrane region" description="Helical" evidence="5">
    <location>
        <begin position="84"/>
        <end position="102"/>
    </location>
</feature>
<protein>
    <submittedName>
        <fullName evidence="7">MFS transporter</fullName>
    </submittedName>
</protein>
<feature type="transmembrane region" description="Helical" evidence="5">
    <location>
        <begin position="17"/>
        <end position="43"/>
    </location>
</feature>
<dbReference type="Pfam" id="PF07690">
    <property type="entry name" value="MFS_1"/>
    <property type="match status" value="1"/>
</dbReference>
<comment type="caution">
    <text evidence="7">The sequence shown here is derived from an EMBL/GenBank/DDBJ whole genome shotgun (WGS) entry which is preliminary data.</text>
</comment>
<dbReference type="InterPro" id="IPR020846">
    <property type="entry name" value="MFS_dom"/>
</dbReference>
<feature type="transmembrane region" description="Helical" evidence="5">
    <location>
        <begin position="49"/>
        <end position="72"/>
    </location>
</feature>
<dbReference type="RefSeq" id="WP_270683860.1">
    <property type="nucleotide sequence ID" value="NZ_JAQFWQ010000008.1"/>
</dbReference>